<proteinExistence type="predicted"/>
<comment type="caution">
    <text evidence="3">The sequence shown here is derived from an EMBL/GenBank/DDBJ whole genome shotgun (WGS) entry which is preliminary data.</text>
</comment>
<reference evidence="3 4" key="1">
    <citation type="submission" date="2023-10" db="EMBL/GenBank/DDBJ databases">
        <title>Holzapfeliella saturejae sp. nov. isolated from Satureja montana flowers.</title>
        <authorList>
            <person name="Alcantara C."/>
            <person name="Zuniga M."/>
            <person name="Landete J.M."/>
            <person name="Monedero V."/>
        </authorList>
    </citation>
    <scope>NUCLEOTIDE SEQUENCE [LARGE SCALE GENOMIC DNA]</scope>
    <source>
        <strain evidence="3 4">He02</strain>
    </source>
</reference>
<dbReference type="InterPro" id="IPR025164">
    <property type="entry name" value="Toastrack_DUF4097"/>
</dbReference>
<dbReference type="RefSeq" id="WP_339970358.1">
    <property type="nucleotide sequence ID" value="NZ_JAWMWG010000004.1"/>
</dbReference>
<evidence type="ECO:0000259" key="2">
    <source>
        <dbReference type="Pfam" id="PF13349"/>
    </source>
</evidence>
<dbReference type="EMBL" id="JAWMWG010000004">
    <property type="protein sequence ID" value="MEJ6348855.1"/>
    <property type="molecule type" value="Genomic_DNA"/>
</dbReference>
<organism evidence="3 4">
    <name type="scientific">Holzapfeliella saturejae</name>
    <dbReference type="NCBI Taxonomy" id="3082953"/>
    <lineage>
        <taxon>Bacteria</taxon>
        <taxon>Bacillati</taxon>
        <taxon>Bacillota</taxon>
        <taxon>Bacilli</taxon>
        <taxon>Lactobacillales</taxon>
        <taxon>Lactobacillaceae</taxon>
        <taxon>Holzapfeliella</taxon>
    </lineage>
</organism>
<keyword evidence="4" id="KW-1185">Reference proteome</keyword>
<evidence type="ECO:0000313" key="4">
    <source>
        <dbReference type="Proteomes" id="UP001377804"/>
    </source>
</evidence>
<keyword evidence="1" id="KW-0472">Membrane</keyword>
<feature type="transmembrane region" description="Helical" evidence="1">
    <location>
        <begin position="7"/>
        <end position="29"/>
    </location>
</feature>
<accession>A0ABU8SIJ8</accession>
<keyword evidence="1" id="KW-1133">Transmembrane helix</keyword>
<protein>
    <submittedName>
        <fullName evidence="3">DUF4097 family beta strand repeat-containing protein</fullName>
    </submittedName>
</protein>
<sequence>MGKFFKYLGIVIVVIILIACCIALVNTLYHNQNMEKKEQTITTTQDIKQLKVSSRYHVEIKYGDDYHLVAYTDKNKQPIVESNQDQLTITTPNSWFGKLFSGLRFGNPPDYIELTLPRETQLDNFDYHGQNGLSLPQIFKTQSAKLSAQFGDVTLADLQANNVDISLQFGNVSLKNATLVNLNNSVQFGNVSVKDTKAKSIEGSVQFGNLEVLNQTTLRYDKMKFETQFGNIKLDNLSVPQLTTSAIFGGITKNKVTEQ</sequence>
<evidence type="ECO:0000313" key="3">
    <source>
        <dbReference type="EMBL" id="MEJ6348855.1"/>
    </source>
</evidence>
<name>A0ABU8SIJ8_9LACO</name>
<keyword evidence="1" id="KW-0812">Transmembrane</keyword>
<dbReference type="Pfam" id="PF13349">
    <property type="entry name" value="DUF4097"/>
    <property type="match status" value="1"/>
</dbReference>
<feature type="domain" description="DUF4097" evidence="2">
    <location>
        <begin position="48"/>
        <end position="235"/>
    </location>
</feature>
<gene>
    <name evidence="3" type="ORF">R4Y45_06445</name>
</gene>
<dbReference type="PROSITE" id="PS51257">
    <property type="entry name" value="PROKAR_LIPOPROTEIN"/>
    <property type="match status" value="1"/>
</dbReference>
<evidence type="ECO:0000256" key="1">
    <source>
        <dbReference type="SAM" id="Phobius"/>
    </source>
</evidence>
<dbReference type="Proteomes" id="UP001377804">
    <property type="component" value="Unassembled WGS sequence"/>
</dbReference>